<organism evidence="1">
    <name type="scientific">Absidia glauca</name>
    <name type="common">Pin mould</name>
    <dbReference type="NCBI Taxonomy" id="4829"/>
    <lineage>
        <taxon>Eukaryota</taxon>
        <taxon>Fungi</taxon>
        <taxon>Fungi incertae sedis</taxon>
        <taxon>Mucoromycota</taxon>
        <taxon>Mucoromycotina</taxon>
        <taxon>Mucoromycetes</taxon>
        <taxon>Mucorales</taxon>
        <taxon>Cunninghamellaceae</taxon>
        <taxon>Absidia</taxon>
    </lineage>
</organism>
<gene>
    <name evidence="1" type="primary">ABSGL_03133.1 scaffold 4229</name>
</gene>
<dbReference type="OrthoDB" id="10302642at2759"/>
<protein>
    <submittedName>
        <fullName evidence="1">Uncharacterized protein</fullName>
    </submittedName>
</protein>
<dbReference type="EMBL" id="LT551876">
    <property type="protein sequence ID" value="SAL97628.1"/>
    <property type="molecule type" value="Genomic_DNA"/>
</dbReference>
<accession>A0A168LWQ5</accession>
<name>A0A168LWQ5_ABSGL</name>
<proteinExistence type="predicted"/>
<dbReference type="AlphaFoldDB" id="A0A168LWQ5"/>
<evidence type="ECO:0000313" key="1">
    <source>
        <dbReference type="EMBL" id="SAL97628.1"/>
    </source>
</evidence>
<dbReference type="Proteomes" id="UP000078561">
    <property type="component" value="Unassembled WGS sequence"/>
</dbReference>
<evidence type="ECO:0000313" key="2">
    <source>
        <dbReference type="Proteomes" id="UP000078561"/>
    </source>
</evidence>
<dbReference type="InParanoid" id="A0A168LWQ5"/>
<reference evidence="1" key="1">
    <citation type="submission" date="2016-04" db="EMBL/GenBank/DDBJ databases">
        <authorList>
            <person name="Evans L.H."/>
            <person name="Alamgir A."/>
            <person name="Owens N."/>
            <person name="Weber N.D."/>
            <person name="Virtaneva K."/>
            <person name="Barbian K."/>
            <person name="Babar A."/>
            <person name="Rosenke K."/>
        </authorList>
    </citation>
    <scope>NUCLEOTIDE SEQUENCE [LARGE SCALE GENOMIC DNA]</scope>
    <source>
        <strain evidence="1">CBS 101.48</strain>
    </source>
</reference>
<sequence>MSDHSALHAIASGDRIPSVVQENSTPEAFRPLDPNAPASVPDETTIRHSVIRWRDLYDDILRYANGGRQGLVVEHDDLVARVNSISNSLQFLPMDAVVALEPILQQQRTRINTIEQDLIKLDLAVEPTRENIKLELTYLFEKDLLLPQLQALN</sequence>
<keyword evidence="2" id="KW-1185">Reference proteome</keyword>